<dbReference type="STRING" id="1620.IV67_GL000412"/>
<name>A0A0R2JLZ8_9LACO</name>
<dbReference type="Pfam" id="PF03932">
    <property type="entry name" value="CutC"/>
    <property type="match status" value="1"/>
</dbReference>
<dbReference type="Proteomes" id="UP000051673">
    <property type="component" value="Unassembled WGS sequence"/>
</dbReference>
<dbReference type="PANTHER" id="PTHR12598:SF0">
    <property type="entry name" value="COPPER HOMEOSTASIS PROTEIN CUTC HOMOLOG"/>
    <property type="match status" value="1"/>
</dbReference>
<evidence type="ECO:0000313" key="4">
    <source>
        <dbReference type="Proteomes" id="UP000051673"/>
    </source>
</evidence>
<keyword evidence="2" id="KW-0963">Cytoplasm</keyword>
<sequence>MLREIALGDEKTVDLALAHDVDRIELNTNLSVGGLTPPEQLITYALDAARDRGIPVVVMVRPRAGDFVYSYAEVEEMLQTLKKLRGLGVKYVTFGAVTAEGRLDRETMLKLIEAAQPMQVIFHMAFDDIITECQEQAMQWLSNYHVMRILTHGGPITADIEDTLPHLKWLCEMAPDGLTILPGGGVNYQNAEAISQVLAVDELHGSKIIDTTNTILA</sequence>
<proteinExistence type="inferred from homology"/>
<keyword evidence="4" id="KW-1185">Reference proteome</keyword>
<dbReference type="AlphaFoldDB" id="A0A0R2JLZ8"/>
<dbReference type="Gene3D" id="3.20.20.380">
    <property type="entry name" value="Copper homeostasis (CutC) domain"/>
    <property type="match status" value="1"/>
</dbReference>
<reference evidence="3 4" key="1">
    <citation type="journal article" date="2015" name="Genome Announc.">
        <title>Expanding the biotechnology potential of lactobacilli through comparative genomics of 213 strains and associated genera.</title>
        <authorList>
            <person name="Sun Z."/>
            <person name="Harris H.M."/>
            <person name="McCann A."/>
            <person name="Guo C."/>
            <person name="Argimon S."/>
            <person name="Zhang W."/>
            <person name="Yang X."/>
            <person name="Jeffery I.B."/>
            <person name="Cooney J.C."/>
            <person name="Kagawa T.F."/>
            <person name="Liu W."/>
            <person name="Song Y."/>
            <person name="Salvetti E."/>
            <person name="Wrobel A."/>
            <person name="Rasinkangas P."/>
            <person name="Parkhill J."/>
            <person name="Rea M.C."/>
            <person name="O'Sullivan O."/>
            <person name="Ritari J."/>
            <person name="Douillard F.P."/>
            <person name="Paul Ross R."/>
            <person name="Yang R."/>
            <person name="Briner A.E."/>
            <person name="Felis G.E."/>
            <person name="de Vos W.M."/>
            <person name="Barrangou R."/>
            <person name="Klaenhammer T.R."/>
            <person name="Caufield P.W."/>
            <person name="Cui Y."/>
            <person name="Zhang H."/>
            <person name="O'Toole P.W."/>
        </authorList>
    </citation>
    <scope>NUCLEOTIDE SEQUENCE [LARGE SCALE GENOMIC DNA]</scope>
    <source>
        <strain evidence="3 4">DSM 20014</strain>
    </source>
</reference>
<organism evidence="3 4">
    <name type="scientific">Weissella minor</name>
    <dbReference type="NCBI Taxonomy" id="1620"/>
    <lineage>
        <taxon>Bacteria</taxon>
        <taxon>Bacillati</taxon>
        <taxon>Bacillota</taxon>
        <taxon>Bacilli</taxon>
        <taxon>Lactobacillales</taxon>
        <taxon>Lactobacillaceae</taxon>
        <taxon>Weissella</taxon>
    </lineage>
</organism>
<protein>
    <recommendedName>
        <fullName evidence="2">PF03932 family protein CutC</fullName>
    </recommendedName>
</protein>
<comment type="caution">
    <text evidence="2">Once thought to be involved in copper homeostasis, experiments in E.coli have shown this is not the case.</text>
</comment>
<dbReference type="PATRIC" id="fig|1620.3.peg.417"/>
<comment type="caution">
    <text evidence="3">The sequence shown here is derived from an EMBL/GenBank/DDBJ whole genome shotgun (WGS) entry which is preliminary data.</text>
</comment>
<evidence type="ECO:0000313" key="3">
    <source>
        <dbReference type="EMBL" id="KRN76902.1"/>
    </source>
</evidence>
<dbReference type="HAMAP" id="MF_00795">
    <property type="entry name" value="CutC"/>
    <property type="match status" value="1"/>
</dbReference>
<dbReference type="InterPro" id="IPR005627">
    <property type="entry name" value="CutC-like"/>
</dbReference>
<gene>
    <name evidence="2" type="primary">cutC</name>
    <name evidence="3" type="ORF">IV67_GL000412</name>
</gene>
<dbReference type="SUPFAM" id="SSF110395">
    <property type="entry name" value="CutC-like"/>
    <property type="match status" value="1"/>
</dbReference>
<comment type="similarity">
    <text evidence="1 2">Belongs to the CutC family.</text>
</comment>
<evidence type="ECO:0000256" key="2">
    <source>
        <dbReference type="HAMAP-Rule" id="MF_00795"/>
    </source>
</evidence>
<evidence type="ECO:0000256" key="1">
    <source>
        <dbReference type="ARBA" id="ARBA00007768"/>
    </source>
</evidence>
<dbReference type="RefSeq" id="WP_057787695.1">
    <property type="nucleotide sequence ID" value="NZ_JQCD01000024.1"/>
</dbReference>
<dbReference type="InterPro" id="IPR036822">
    <property type="entry name" value="CutC-like_dom_sf"/>
</dbReference>
<dbReference type="OrthoDB" id="9815677at2"/>
<comment type="subcellular location">
    <subcellularLocation>
        <location evidence="2">Cytoplasm</location>
    </subcellularLocation>
</comment>
<dbReference type="PANTHER" id="PTHR12598">
    <property type="entry name" value="COPPER HOMEOSTASIS PROTEIN CUTC"/>
    <property type="match status" value="1"/>
</dbReference>
<dbReference type="GO" id="GO:0005737">
    <property type="term" value="C:cytoplasm"/>
    <property type="evidence" value="ECO:0007669"/>
    <property type="project" value="UniProtKB-SubCell"/>
</dbReference>
<dbReference type="EMBL" id="JQCD01000024">
    <property type="protein sequence ID" value="KRN76902.1"/>
    <property type="molecule type" value="Genomic_DNA"/>
</dbReference>
<dbReference type="GO" id="GO:0005507">
    <property type="term" value="F:copper ion binding"/>
    <property type="evidence" value="ECO:0007669"/>
    <property type="project" value="TreeGrafter"/>
</dbReference>
<accession>A0A0R2JLZ8</accession>